<name>A0A1S8A9P9_ROSNE</name>
<dbReference type="EMBL" id="DF977495">
    <property type="protein sequence ID" value="GAW26818.1"/>
    <property type="molecule type" value="Genomic_DNA"/>
</dbReference>
<feature type="domain" description="Enoyl reductase (ER)" evidence="5">
    <location>
        <begin position="1"/>
        <end position="241"/>
    </location>
</feature>
<dbReference type="SUPFAM" id="SSF51735">
    <property type="entry name" value="NAD(P)-binding Rossmann-fold domains"/>
    <property type="match status" value="1"/>
</dbReference>
<dbReference type="CDD" id="cd05195">
    <property type="entry name" value="enoyl_red"/>
    <property type="match status" value="1"/>
</dbReference>
<evidence type="ECO:0000256" key="1">
    <source>
        <dbReference type="ARBA" id="ARBA00022450"/>
    </source>
</evidence>
<keyword evidence="2" id="KW-0597">Phosphoprotein</keyword>
<reference evidence="6" key="1">
    <citation type="submission" date="2016-03" db="EMBL/GenBank/DDBJ databases">
        <title>Draft genome sequence of Rosellinia necatrix.</title>
        <authorList>
            <person name="Kanematsu S."/>
        </authorList>
    </citation>
    <scope>NUCLEOTIDE SEQUENCE [LARGE SCALE GENOMIC DNA]</scope>
    <source>
        <strain evidence="6">W97</strain>
    </source>
</reference>
<evidence type="ECO:0000313" key="6">
    <source>
        <dbReference type="EMBL" id="GAW26818.1"/>
    </source>
</evidence>
<keyword evidence="3" id="KW-0808">Transferase</keyword>
<dbReference type="GO" id="GO:0016491">
    <property type="term" value="F:oxidoreductase activity"/>
    <property type="evidence" value="ECO:0007669"/>
    <property type="project" value="InterPro"/>
</dbReference>
<evidence type="ECO:0000259" key="5">
    <source>
        <dbReference type="SMART" id="SM00829"/>
    </source>
</evidence>
<dbReference type="Pfam" id="PF00107">
    <property type="entry name" value="ADH_zinc_N"/>
    <property type="match status" value="1"/>
</dbReference>
<keyword evidence="7" id="KW-1185">Reference proteome</keyword>
<gene>
    <name evidence="6" type="ORF">SAMD00023353_5000920</name>
</gene>
<dbReference type="PANTHER" id="PTHR45681:SF6">
    <property type="entry name" value="POLYKETIDE SYNTHASE 37"/>
    <property type="match status" value="1"/>
</dbReference>
<dbReference type="OMA" id="SHHICRT"/>
<keyword evidence="4" id="KW-0511">Multifunctional enzyme</keyword>
<keyword evidence="1" id="KW-0596">Phosphopantetheine</keyword>
<protein>
    <submittedName>
        <fullName evidence="6">Putative polyketide synthase protein</fullName>
    </submittedName>
</protein>
<accession>A0A1S8A9P9</accession>
<dbReference type="InterPro" id="IPR013149">
    <property type="entry name" value="ADH-like_C"/>
</dbReference>
<dbReference type="Proteomes" id="UP000054516">
    <property type="component" value="Unassembled WGS sequence"/>
</dbReference>
<dbReference type="InterPro" id="IPR036291">
    <property type="entry name" value="NAD(P)-bd_dom_sf"/>
</dbReference>
<dbReference type="InterPro" id="IPR050444">
    <property type="entry name" value="Polyketide_Synthase"/>
</dbReference>
<dbReference type="OrthoDB" id="329835at2759"/>
<dbReference type="GO" id="GO:1901336">
    <property type="term" value="P:lactone biosynthetic process"/>
    <property type="evidence" value="ECO:0007669"/>
    <property type="project" value="UniProtKB-ARBA"/>
</dbReference>
<evidence type="ECO:0000256" key="4">
    <source>
        <dbReference type="ARBA" id="ARBA00023268"/>
    </source>
</evidence>
<dbReference type="GO" id="GO:0044550">
    <property type="term" value="P:secondary metabolite biosynthetic process"/>
    <property type="evidence" value="ECO:0007669"/>
    <property type="project" value="UniProtKB-ARBA"/>
</dbReference>
<organism evidence="6">
    <name type="scientific">Rosellinia necatrix</name>
    <name type="common">White root-rot fungus</name>
    <dbReference type="NCBI Taxonomy" id="77044"/>
    <lineage>
        <taxon>Eukaryota</taxon>
        <taxon>Fungi</taxon>
        <taxon>Dikarya</taxon>
        <taxon>Ascomycota</taxon>
        <taxon>Pezizomycotina</taxon>
        <taxon>Sordariomycetes</taxon>
        <taxon>Xylariomycetidae</taxon>
        <taxon>Xylariales</taxon>
        <taxon>Xylariaceae</taxon>
        <taxon>Rosellinia</taxon>
    </lineage>
</organism>
<evidence type="ECO:0000256" key="2">
    <source>
        <dbReference type="ARBA" id="ARBA00022553"/>
    </source>
</evidence>
<sequence>MLQAGCMKSHPRASCEAVFKIPDTLAFHDIVGMMTPVMTAYHALINMARLQKGGKVLIHSAAGCTGQMAVQIAQIIGAEIFVTVGSNEKKTLLTDPSRYGIPESHVFYSRDTSFREGIMRMTNGRGVNIVLNSLSGDALRSSWECTAPYGRFIEIGKTDIRANSSLPMASFAKNVSFSAVDSHHICRTNPALWQQLGQIFLDILLATQIRAPEPMSVYWPSEVEEVFRYLQSGKNMGRIALSIGKEDIVSKYVVRKS</sequence>
<dbReference type="STRING" id="77044.A0A1S8A9P9"/>
<dbReference type="AlphaFoldDB" id="A0A1S8A9P9"/>
<evidence type="ECO:0000313" key="7">
    <source>
        <dbReference type="Proteomes" id="UP000054516"/>
    </source>
</evidence>
<dbReference type="FunFam" id="3.40.50.720:FF:000209">
    <property type="entry name" value="Polyketide synthase Pks12"/>
    <property type="match status" value="1"/>
</dbReference>
<evidence type="ECO:0000256" key="3">
    <source>
        <dbReference type="ARBA" id="ARBA00022679"/>
    </source>
</evidence>
<proteinExistence type="predicted"/>
<dbReference type="GO" id="GO:0016740">
    <property type="term" value="F:transferase activity"/>
    <property type="evidence" value="ECO:0007669"/>
    <property type="project" value="UniProtKB-KW"/>
</dbReference>
<dbReference type="Gene3D" id="3.90.180.10">
    <property type="entry name" value="Medium-chain alcohol dehydrogenases, catalytic domain"/>
    <property type="match status" value="1"/>
</dbReference>
<dbReference type="SMART" id="SM00829">
    <property type="entry name" value="PKS_ER"/>
    <property type="match status" value="1"/>
</dbReference>
<dbReference type="InterPro" id="IPR020843">
    <property type="entry name" value="ER"/>
</dbReference>
<dbReference type="PANTHER" id="PTHR45681">
    <property type="entry name" value="POLYKETIDE SYNTHASE 44-RELATED"/>
    <property type="match status" value="1"/>
</dbReference>